<dbReference type="GO" id="GO:0004803">
    <property type="term" value="F:transposase activity"/>
    <property type="evidence" value="ECO:0007669"/>
    <property type="project" value="InterPro"/>
</dbReference>
<proteinExistence type="predicted"/>
<feature type="non-terminal residue" evidence="2">
    <location>
        <position position="171"/>
    </location>
</feature>
<comment type="caution">
    <text evidence="2">The sequence shown here is derived from an EMBL/GenBank/DDBJ whole genome shotgun (WGS) entry which is preliminary data.</text>
</comment>
<reference evidence="2 3" key="1">
    <citation type="submission" date="2018-04" db="EMBL/GenBank/DDBJ databases">
        <title>Draft Genome Sequence of Phosphate-Solubilizing Chryseobacterium sp. ISE14 that is a Biocontrol and Plant Growth-Promoting Rhizobacterium Isolated from Cucumber.</title>
        <authorList>
            <person name="Jeong J.-J."/>
            <person name="Sang M.K."/>
            <person name="Choi I.-G."/>
            <person name="Kim K.D."/>
        </authorList>
    </citation>
    <scope>NUCLEOTIDE SEQUENCE [LARGE SCALE GENOMIC DNA]</scope>
    <source>
        <strain evidence="2 3">ISE14</strain>
    </source>
</reference>
<accession>A0A316WBB4</accession>
<dbReference type="Pfam" id="PF01526">
    <property type="entry name" value="DDE_Tnp_Tn3"/>
    <property type="match status" value="1"/>
</dbReference>
<dbReference type="Proteomes" id="UP000236594">
    <property type="component" value="Unassembled WGS sequence"/>
</dbReference>
<keyword evidence="3" id="KW-1185">Reference proteome</keyword>
<name>A0A316WBB4_9FLAO</name>
<organism evidence="2 3">
    <name type="scientific">Chryseobacterium phosphatilyticum</name>
    <dbReference type="NCBI Taxonomy" id="475075"/>
    <lineage>
        <taxon>Bacteria</taxon>
        <taxon>Pseudomonadati</taxon>
        <taxon>Bacteroidota</taxon>
        <taxon>Flavobacteriia</taxon>
        <taxon>Flavobacteriales</taxon>
        <taxon>Weeksellaceae</taxon>
        <taxon>Chryseobacterium group</taxon>
        <taxon>Chryseobacterium</taxon>
    </lineage>
</organism>
<evidence type="ECO:0000313" key="3">
    <source>
        <dbReference type="Proteomes" id="UP000236594"/>
    </source>
</evidence>
<evidence type="ECO:0000259" key="1">
    <source>
        <dbReference type="Pfam" id="PF01526"/>
    </source>
</evidence>
<sequence>LAPLIGGRINGALIRAHWPDILRIVASLRAGTVTASVIMRQLAAHPRQNGIATALREIGRMERTLFMLDWIEDPELRRSTGHELNKGETRNSLARAVFLHRLGEIRDRTYENQQHRASGLNLVVTAIVLWNTRYLERALARLRGDEFVPAHLLAHLSPLGWEHINLTGDYI</sequence>
<feature type="non-terminal residue" evidence="2">
    <location>
        <position position="1"/>
    </location>
</feature>
<dbReference type="GO" id="GO:0006313">
    <property type="term" value="P:DNA transposition"/>
    <property type="evidence" value="ECO:0007669"/>
    <property type="project" value="InterPro"/>
</dbReference>
<dbReference type="EMBL" id="PPED02000058">
    <property type="protein sequence ID" value="PWN58567.1"/>
    <property type="molecule type" value="Genomic_DNA"/>
</dbReference>
<dbReference type="RefSeq" id="WP_165828373.1">
    <property type="nucleotide sequence ID" value="NZ_PPED02000058.1"/>
</dbReference>
<dbReference type="AlphaFoldDB" id="A0A316WBB4"/>
<feature type="domain" description="Tn3 transposase DDE" evidence="1">
    <location>
        <begin position="2"/>
        <end position="170"/>
    </location>
</feature>
<evidence type="ECO:0000313" key="2">
    <source>
        <dbReference type="EMBL" id="PWN58567.1"/>
    </source>
</evidence>
<protein>
    <submittedName>
        <fullName evidence="2">Tn3 family transposase</fullName>
    </submittedName>
</protein>
<dbReference type="InterPro" id="IPR002513">
    <property type="entry name" value="Tn3_Tnp_DDE_dom"/>
</dbReference>
<gene>
    <name evidence="2" type="ORF">C1631_023415</name>
</gene>